<evidence type="ECO:0000259" key="3">
    <source>
        <dbReference type="Pfam" id="PF02826"/>
    </source>
</evidence>
<keyword evidence="2" id="KW-0520">NAD</keyword>
<dbReference type="GO" id="GO:0016616">
    <property type="term" value="F:oxidoreductase activity, acting on the CH-OH group of donors, NAD or NADP as acceptor"/>
    <property type="evidence" value="ECO:0007669"/>
    <property type="project" value="UniProtKB-ARBA"/>
</dbReference>
<sequence length="339" mass="37921">MTIRVLIASYLEPEYVEQIRQVDSRLDVIYEPSLVARPRYVADHKGEAFIRSAGEEERWRQYLGQAEVIFDFDQTHLDDLPELAGRARWLQTTSSGVARFIVEHGYDRRMPDTVFTNAAGIHAQPLAEFCFMVMTMFNKNVLSVLEDQKARRWERYAGLDLSNRTLVIVGLGKVGQEVARLAKQFRMNVIGVKQAIKNADLSALNVDALYGAGDLDHVLPMAEFLVLIAPHTAETEKMMGEKQFSLMPQGAVLINIGRGALVDEPALVAALQNGHLRGAGLDVFETEPLPGHSPFWHMPNVIVSPHSASTTNNENRLITDLFCQNLKRYLAGKPLINVV</sequence>
<dbReference type="InterPro" id="IPR029753">
    <property type="entry name" value="D-isomer_DH_CS"/>
</dbReference>
<evidence type="ECO:0000256" key="1">
    <source>
        <dbReference type="ARBA" id="ARBA00023002"/>
    </source>
</evidence>
<dbReference type="PANTHER" id="PTHR43333">
    <property type="entry name" value="2-HACID_DH_C DOMAIN-CONTAINING PROTEIN"/>
    <property type="match status" value="1"/>
</dbReference>
<dbReference type="PROSITE" id="PS00671">
    <property type="entry name" value="D_2_HYDROXYACID_DH_3"/>
    <property type="match status" value="1"/>
</dbReference>
<dbReference type="CDD" id="cd05300">
    <property type="entry name" value="2-Hacid_dh_1"/>
    <property type="match status" value="1"/>
</dbReference>
<evidence type="ECO:0000313" key="4">
    <source>
        <dbReference type="EMBL" id="TCO76992.1"/>
    </source>
</evidence>
<dbReference type="GO" id="GO:0051287">
    <property type="term" value="F:NAD binding"/>
    <property type="evidence" value="ECO:0007669"/>
    <property type="project" value="InterPro"/>
</dbReference>
<dbReference type="InterPro" id="IPR036291">
    <property type="entry name" value="NAD(P)-bd_dom_sf"/>
</dbReference>
<dbReference type="AlphaFoldDB" id="A0A4R2KVM3"/>
<evidence type="ECO:0000256" key="2">
    <source>
        <dbReference type="ARBA" id="ARBA00023027"/>
    </source>
</evidence>
<dbReference type="Gene3D" id="3.40.50.720">
    <property type="entry name" value="NAD(P)-binding Rossmann-like Domain"/>
    <property type="match status" value="2"/>
</dbReference>
<dbReference type="Pfam" id="PF02826">
    <property type="entry name" value="2-Hacid_dh_C"/>
    <property type="match status" value="1"/>
</dbReference>
<feature type="domain" description="D-isomer specific 2-hydroxyacid dehydrogenase NAD-binding" evidence="3">
    <location>
        <begin position="132"/>
        <end position="308"/>
    </location>
</feature>
<dbReference type="EMBL" id="SLWX01000003">
    <property type="protein sequence ID" value="TCO76992.1"/>
    <property type="molecule type" value="Genomic_DNA"/>
</dbReference>
<dbReference type="PANTHER" id="PTHR43333:SF1">
    <property type="entry name" value="D-ISOMER SPECIFIC 2-HYDROXYACID DEHYDROGENASE NAD-BINDING DOMAIN-CONTAINING PROTEIN"/>
    <property type="match status" value="1"/>
</dbReference>
<keyword evidence="5" id="KW-1185">Reference proteome</keyword>
<proteinExistence type="predicted"/>
<dbReference type="OrthoDB" id="9787219at2"/>
<dbReference type="Proteomes" id="UP000294980">
    <property type="component" value="Unassembled WGS sequence"/>
</dbReference>
<protein>
    <submittedName>
        <fullName evidence="4">Phosphoglycerate dehydrogenase-like enzyme</fullName>
    </submittedName>
</protein>
<dbReference type="InterPro" id="IPR006140">
    <property type="entry name" value="D-isomer_DH_NAD-bd"/>
</dbReference>
<evidence type="ECO:0000313" key="5">
    <source>
        <dbReference type="Proteomes" id="UP000294980"/>
    </source>
</evidence>
<dbReference type="SUPFAM" id="SSF51735">
    <property type="entry name" value="NAD(P)-binding Rossmann-fold domains"/>
    <property type="match status" value="1"/>
</dbReference>
<keyword evidence="1" id="KW-0560">Oxidoreductase</keyword>
<accession>A0A4R2KVM3</accession>
<dbReference type="RefSeq" id="WP_131917548.1">
    <property type="nucleotide sequence ID" value="NZ_QQSW01000008.1"/>
</dbReference>
<comment type="caution">
    <text evidence="4">The sequence shown here is derived from an EMBL/GenBank/DDBJ whole genome shotgun (WGS) entry which is preliminary data.</text>
</comment>
<gene>
    <name evidence="4" type="ORF">EV688_1035</name>
</gene>
<reference evidence="4 5" key="1">
    <citation type="submission" date="2019-03" db="EMBL/GenBank/DDBJ databases">
        <title>Genomic Encyclopedia of Type Strains, Phase IV (KMG-IV): sequencing the most valuable type-strain genomes for metagenomic binning, comparative biology and taxonomic classification.</title>
        <authorList>
            <person name="Goeker M."/>
        </authorList>
    </citation>
    <scope>NUCLEOTIDE SEQUENCE [LARGE SCALE GENOMIC DNA]</scope>
    <source>
        <strain evidence="4 5">DSM 23344</strain>
    </source>
</reference>
<name>A0A4R2KVM3_9GAMM</name>
<organism evidence="4 5">
    <name type="scientific">Chromatocurvus halotolerans</name>
    <dbReference type="NCBI Taxonomy" id="1132028"/>
    <lineage>
        <taxon>Bacteria</taxon>
        <taxon>Pseudomonadati</taxon>
        <taxon>Pseudomonadota</taxon>
        <taxon>Gammaproteobacteria</taxon>
        <taxon>Cellvibrionales</taxon>
        <taxon>Halieaceae</taxon>
        <taxon>Chromatocurvus</taxon>
    </lineage>
</organism>